<feature type="transmembrane region" description="Helical" evidence="9">
    <location>
        <begin position="223"/>
        <end position="243"/>
    </location>
</feature>
<dbReference type="GO" id="GO:0008137">
    <property type="term" value="F:NADH dehydrogenase (ubiquinone) activity"/>
    <property type="evidence" value="ECO:0007669"/>
    <property type="project" value="UniProtKB-EC"/>
</dbReference>
<feature type="transmembrane region" description="Helical" evidence="9">
    <location>
        <begin position="162"/>
        <end position="178"/>
    </location>
</feature>
<dbReference type="AlphaFoldDB" id="J3S804"/>
<feature type="transmembrane region" description="Helical" evidence="9">
    <location>
        <begin position="48"/>
        <end position="70"/>
    </location>
</feature>
<comment type="function">
    <text evidence="1">Core subunit of the mitochondrial membrane respiratory chain NADH dehydrogenase (Complex I) that is believed to belong to the minimal assembly required for catalysis. Complex I functions in the transfer of electrons from NADH to the respiratory chain. The immediate electron acceptor for the enzyme is believed to be ubiquinone.</text>
</comment>
<evidence type="ECO:0000259" key="10">
    <source>
        <dbReference type="Pfam" id="PF00361"/>
    </source>
</evidence>
<feature type="transmembrane region" description="Helical" evidence="9">
    <location>
        <begin position="100"/>
        <end position="122"/>
    </location>
</feature>
<feature type="transmembrane region" description="Helical" evidence="9">
    <location>
        <begin position="318"/>
        <end position="338"/>
    </location>
</feature>
<dbReference type="GO" id="GO:0015990">
    <property type="term" value="P:electron transport coupled proton transport"/>
    <property type="evidence" value="ECO:0007669"/>
    <property type="project" value="TreeGrafter"/>
</dbReference>
<dbReference type="GO" id="GO:0003954">
    <property type="term" value="F:NADH dehydrogenase activity"/>
    <property type="evidence" value="ECO:0007669"/>
    <property type="project" value="TreeGrafter"/>
</dbReference>
<reference evidence="11" key="1">
    <citation type="journal article" date="2012" name="Infect. Genet. Evol.">
        <title>Characterization of the complete mitochondrial genomes of two whipworms Trichuris ovis and Trichuris discolor (Nematoda: Trichuridae).</title>
        <authorList>
            <person name="Liu G.H."/>
            <person name="Wang Y."/>
            <person name="Xu M.J."/>
            <person name="Zhou D.H."/>
            <person name="Ye Y.G."/>
            <person name="Li J.Y."/>
            <person name="Song H.Q."/>
            <person name="Lin R.Q."/>
            <person name="Zhu X.Q."/>
        </authorList>
    </citation>
    <scope>NUCLEOTIDE SEQUENCE</scope>
</reference>
<sequence>MLVILFYSLLLVSMYLFLSFSLKGKLFLLLMNFNTFLSNLSLTMSSQLMFYFTSTVLFLSLVIFSFSFLYMNSDPPLNRFMLVLFIFILSMVILNNGNSIWTLWLGWEGLGISSYLLIMYYNNWKSNNSAMTTLLLNRIGDFCLLVSFLKFTQILLWTFENFSFTPLLILLILVAMIAKSAQMPLNSWLPIAMAAPTPVSSLVHSSTLVVAGTILCIKLNSYYFIYAMFLLSLLGFLTSFYASMMATLEKDLKKVLAYSTMSQIALVMFMLSTNLKELMIMHIINHAMVKALLFINVGNFILFMFGNQDTRILQSNNSLLMIIASSIICLIIMCGITFTSAYYSKEYSLLFSMKSETLLTVVNLMIFFSFAYSTRLVYLFLKSSNSMMIYSKSFHPSMLSSSIAYPIALINGWIFTYNYSLPLNNTWMSNKSTMLMIPLTITIFYLMFNSSLSFNNIDFMYTIMNNLTTFKLSMTNKMKSMTLSMNMTLMSYNNISYFPLILASFTVLLVTMILNIFL</sequence>
<gene>
    <name evidence="11" type="primary">nad5</name>
</gene>
<evidence type="ECO:0000256" key="4">
    <source>
        <dbReference type="ARBA" id="ARBA00022692"/>
    </source>
</evidence>
<feature type="transmembrane region" description="Helical" evidence="9">
    <location>
        <begin position="435"/>
        <end position="454"/>
    </location>
</feature>
<feature type="transmembrane region" description="Helical" evidence="9">
    <location>
        <begin position="199"/>
        <end position="217"/>
    </location>
</feature>
<dbReference type="GO" id="GO:0016020">
    <property type="term" value="C:membrane"/>
    <property type="evidence" value="ECO:0007669"/>
    <property type="project" value="UniProtKB-SubCell"/>
</dbReference>
<evidence type="ECO:0000256" key="8">
    <source>
        <dbReference type="ARBA" id="ARBA00049551"/>
    </source>
</evidence>
<organism evidence="11">
    <name type="scientific">Trichuris discolor</name>
    <dbReference type="NCBI Taxonomy" id="483153"/>
    <lineage>
        <taxon>Eukaryota</taxon>
        <taxon>Metazoa</taxon>
        <taxon>Ecdysozoa</taxon>
        <taxon>Nematoda</taxon>
        <taxon>Enoplea</taxon>
        <taxon>Dorylaimia</taxon>
        <taxon>Trichinellida</taxon>
        <taxon>Trichuridae</taxon>
        <taxon>Trichuris</taxon>
    </lineage>
</organism>
<keyword evidence="6 9" id="KW-0472">Membrane</keyword>
<keyword evidence="5 9" id="KW-1133">Transmembrane helix</keyword>
<dbReference type="EC" id="7.1.1.2" evidence="3"/>
<dbReference type="InterPro" id="IPR003945">
    <property type="entry name" value="NU5C-like"/>
</dbReference>
<dbReference type="PANTHER" id="PTHR42829">
    <property type="entry name" value="NADH-UBIQUINONE OXIDOREDUCTASE CHAIN 5"/>
    <property type="match status" value="1"/>
</dbReference>
<evidence type="ECO:0000256" key="7">
    <source>
        <dbReference type="ARBA" id="ARBA00031027"/>
    </source>
</evidence>
<geneLocation type="mitochondrion" evidence="11"/>
<dbReference type="EMBL" id="JQ996231">
    <property type="protein sequence ID" value="AFK81036.1"/>
    <property type="molecule type" value="Genomic_DNA"/>
</dbReference>
<dbReference type="Pfam" id="PF00361">
    <property type="entry name" value="Proton_antipo_M"/>
    <property type="match status" value="1"/>
</dbReference>
<evidence type="ECO:0000256" key="9">
    <source>
        <dbReference type="SAM" id="Phobius"/>
    </source>
</evidence>
<comment type="catalytic activity">
    <reaction evidence="8">
        <text>a ubiquinone + NADH + 5 H(+)(in) = a ubiquinol + NAD(+) + 4 H(+)(out)</text>
        <dbReference type="Rhea" id="RHEA:29091"/>
        <dbReference type="Rhea" id="RHEA-COMP:9565"/>
        <dbReference type="Rhea" id="RHEA-COMP:9566"/>
        <dbReference type="ChEBI" id="CHEBI:15378"/>
        <dbReference type="ChEBI" id="CHEBI:16389"/>
        <dbReference type="ChEBI" id="CHEBI:17976"/>
        <dbReference type="ChEBI" id="CHEBI:57540"/>
        <dbReference type="ChEBI" id="CHEBI:57945"/>
        <dbReference type="EC" id="7.1.1.2"/>
    </reaction>
</comment>
<evidence type="ECO:0000313" key="11">
    <source>
        <dbReference type="EMBL" id="AFK81036.1"/>
    </source>
</evidence>
<proteinExistence type="predicted"/>
<name>J3S804_9BILA</name>
<evidence type="ECO:0000256" key="5">
    <source>
        <dbReference type="ARBA" id="ARBA00022989"/>
    </source>
</evidence>
<dbReference type="GO" id="GO:0042773">
    <property type="term" value="P:ATP synthesis coupled electron transport"/>
    <property type="evidence" value="ECO:0007669"/>
    <property type="project" value="InterPro"/>
</dbReference>
<keyword evidence="11" id="KW-0496">Mitochondrion</keyword>
<evidence type="ECO:0000256" key="2">
    <source>
        <dbReference type="ARBA" id="ARBA00004141"/>
    </source>
</evidence>
<evidence type="ECO:0000256" key="6">
    <source>
        <dbReference type="ARBA" id="ARBA00023136"/>
    </source>
</evidence>
<feature type="transmembrane region" description="Helical" evidence="9">
    <location>
        <begin position="495"/>
        <end position="517"/>
    </location>
</feature>
<evidence type="ECO:0000256" key="1">
    <source>
        <dbReference type="ARBA" id="ARBA00003257"/>
    </source>
</evidence>
<feature type="transmembrane region" description="Helical" evidence="9">
    <location>
        <begin position="77"/>
        <end position="94"/>
    </location>
</feature>
<accession>J3S804</accession>
<feature type="transmembrane region" description="Helical" evidence="9">
    <location>
        <begin position="393"/>
        <end position="415"/>
    </location>
</feature>
<dbReference type="InterPro" id="IPR001750">
    <property type="entry name" value="ND/Mrp_TM"/>
</dbReference>
<feature type="transmembrane region" description="Helical" evidence="9">
    <location>
        <begin position="358"/>
        <end position="381"/>
    </location>
</feature>
<dbReference type="PRINTS" id="PR01434">
    <property type="entry name" value="NADHDHGNASE5"/>
</dbReference>
<comment type="subcellular location">
    <subcellularLocation>
        <location evidence="2">Membrane</location>
        <topology evidence="2">Multi-pass membrane protein</topology>
    </subcellularLocation>
</comment>
<keyword evidence="4 9" id="KW-0812">Transmembrane</keyword>
<feature type="transmembrane region" description="Helical" evidence="9">
    <location>
        <begin position="287"/>
        <end position="306"/>
    </location>
</feature>
<evidence type="ECO:0000256" key="3">
    <source>
        <dbReference type="ARBA" id="ARBA00012944"/>
    </source>
</evidence>
<protein>
    <recommendedName>
        <fullName evidence="3">NADH:ubiquinone reductase (H(+)-translocating)</fullName>
        <ecNumber evidence="3">7.1.1.2</ecNumber>
    </recommendedName>
    <alternativeName>
        <fullName evidence="7">NADH dehydrogenase subunit 5</fullName>
    </alternativeName>
</protein>
<dbReference type="PANTHER" id="PTHR42829:SF2">
    <property type="entry name" value="NADH-UBIQUINONE OXIDOREDUCTASE CHAIN 5"/>
    <property type="match status" value="1"/>
</dbReference>
<feature type="domain" description="NADH:quinone oxidoreductase/Mrp antiporter transmembrane" evidence="10">
    <location>
        <begin position="98"/>
        <end position="363"/>
    </location>
</feature>